<gene>
    <name evidence="1" type="ORF">HNR00_002499</name>
</gene>
<accession>A0A840ZLX2</accession>
<keyword evidence="2" id="KW-1185">Reference proteome</keyword>
<evidence type="ECO:0000313" key="1">
    <source>
        <dbReference type="EMBL" id="MBB5757783.1"/>
    </source>
</evidence>
<dbReference type="EMBL" id="JACHOP010000009">
    <property type="protein sequence ID" value="MBB5757783.1"/>
    <property type="molecule type" value="Genomic_DNA"/>
</dbReference>
<name>A0A840ZLX2_9HYPH</name>
<organism evidence="1 2">
    <name type="scientific">Methylorubrum rhodinum</name>
    <dbReference type="NCBI Taxonomy" id="29428"/>
    <lineage>
        <taxon>Bacteria</taxon>
        <taxon>Pseudomonadati</taxon>
        <taxon>Pseudomonadota</taxon>
        <taxon>Alphaproteobacteria</taxon>
        <taxon>Hyphomicrobiales</taxon>
        <taxon>Methylobacteriaceae</taxon>
        <taxon>Methylorubrum</taxon>
    </lineage>
</organism>
<evidence type="ECO:0008006" key="3">
    <source>
        <dbReference type="Google" id="ProtNLM"/>
    </source>
</evidence>
<sequence>MSDWKDKIRKDLVPFANSNTKLDCLENGDEFIVTWVARNKKLTASFRIVEEKINVTFESVSMSYSSFLASPSMSDMLGIAGMILQMHEESFFVDTKAKNPESVDNSRSAIRLLSDEVINQEQGSTNVLFVNADAGAGKTEVLKQLVFDQADKYIKGDANFLYLYVNAQGRALAKLDEALATEIQDLRASNLTYHVVPTLTRNNIIVPIIDGFDELLGVMGYEDSFSSLRRFLAELHGQGCLIASARSTYFQQEFLSRANRPSSGLGGITISQIDIQPWQDEELDDFLDKRFHQEPNPQLKLEPFKSAMVRIFSADKNAMLKTKPFFLSAAAALLLSGVSINEDDLLEQLVGGFIERERSEKLLDKHGKSLLSVDQIRQFLQLVSEEMWAGEVRSLDRETIKEIADLAFDANKIGPDVSRILQERASTMAFFTNSTHRDGVEFEHQLFFSYFLGESIAALAISNSDELFRTLVRATLPDGVASSAARRLVATGRAAADIVNECNGVARRGSIRPLHLRENAGALIAEFIREDGVDEQCNEYEGLRFSGIVFAGIVFPQVAIVNSSFLDVEFRRSDLSKCEIKNCVGKDLILQDITVNPSYTSLDINGVSLDSNVFGLRVRQEGRIRPIFRLSEVRKVLSQCSFPGINDAEPIRIDDNILALVEKLFRKFDRSNVFWPTDDVNRNITQDENWDKLMGILISSGLVVQERVSAQSGAPRPHLRLTVPSEVVVMGQIQSGKVPEQVQNFWDDLKSEWPAN</sequence>
<dbReference type="InterPro" id="IPR027417">
    <property type="entry name" value="P-loop_NTPase"/>
</dbReference>
<protein>
    <recommendedName>
        <fullName evidence="3">NACHT domain-containing protein</fullName>
    </recommendedName>
</protein>
<evidence type="ECO:0000313" key="2">
    <source>
        <dbReference type="Proteomes" id="UP000583454"/>
    </source>
</evidence>
<dbReference type="AlphaFoldDB" id="A0A840ZLX2"/>
<comment type="caution">
    <text evidence="1">The sequence shown here is derived from an EMBL/GenBank/DDBJ whole genome shotgun (WGS) entry which is preliminary data.</text>
</comment>
<dbReference type="RefSeq" id="WP_183569635.1">
    <property type="nucleotide sequence ID" value="NZ_JACHOP010000009.1"/>
</dbReference>
<reference evidence="1 2" key="1">
    <citation type="submission" date="2020-08" db="EMBL/GenBank/DDBJ databases">
        <title>Genomic Encyclopedia of Type Strains, Phase IV (KMG-IV): sequencing the most valuable type-strain genomes for metagenomic binning, comparative biology and taxonomic classification.</title>
        <authorList>
            <person name="Goeker M."/>
        </authorList>
    </citation>
    <scope>NUCLEOTIDE SEQUENCE [LARGE SCALE GENOMIC DNA]</scope>
    <source>
        <strain evidence="1 2">DSM 2163</strain>
    </source>
</reference>
<dbReference type="Gene3D" id="3.40.50.300">
    <property type="entry name" value="P-loop containing nucleotide triphosphate hydrolases"/>
    <property type="match status" value="1"/>
</dbReference>
<proteinExistence type="predicted"/>
<dbReference type="Proteomes" id="UP000583454">
    <property type="component" value="Unassembled WGS sequence"/>
</dbReference>
<dbReference type="SUPFAM" id="SSF52540">
    <property type="entry name" value="P-loop containing nucleoside triphosphate hydrolases"/>
    <property type="match status" value="1"/>
</dbReference>